<keyword evidence="1" id="KW-0175">Coiled coil</keyword>
<organism evidence="2 3">
    <name type="scientific">Tanacetum coccineum</name>
    <dbReference type="NCBI Taxonomy" id="301880"/>
    <lineage>
        <taxon>Eukaryota</taxon>
        <taxon>Viridiplantae</taxon>
        <taxon>Streptophyta</taxon>
        <taxon>Embryophyta</taxon>
        <taxon>Tracheophyta</taxon>
        <taxon>Spermatophyta</taxon>
        <taxon>Magnoliopsida</taxon>
        <taxon>eudicotyledons</taxon>
        <taxon>Gunneridae</taxon>
        <taxon>Pentapetalae</taxon>
        <taxon>asterids</taxon>
        <taxon>campanulids</taxon>
        <taxon>Asterales</taxon>
        <taxon>Asteraceae</taxon>
        <taxon>Asteroideae</taxon>
        <taxon>Anthemideae</taxon>
        <taxon>Anthemidinae</taxon>
        <taxon>Tanacetum</taxon>
    </lineage>
</organism>
<evidence type="ECO:0000313" key="3">
    <source>
        <dbReference type="Proteomes" id="UP001151760"/>
    </source>
</evidence>
<evidence type="ECO:0000256" key="1">
    <source>
        <dbReference type="SAM" id="Coils"/>
    </source>
</evidence>
<keyword evidence="3" id="KW-1185">Reference proteome</keyword>
<proteinExistence type="predicted"/>
<name>A0ABQ4WQ34_9ASTR</name>
<evidence type="ECO:0000313" key="2">
    <source>
        <dbReference type="EMBL" id="GJS54953.1"/>
    </source>
</evidence>
<dbReference type="EMBL" id="BQNB010008836">
    <property type="protein sequence ID" value="GJS54953.1"/>
    <property type="molecule type" value="Genomic_DNA"/>
</dbReference>
<gene>
    <name evidence="2" type="ORF">Tco_0628315</name>
</gene>
<reference evidence="2" key="2">
    <citation type="submission" date="2022-01" db="EMBL/GenBank/DDBJ databases">
        <authorList>
            <person name="Yamashiro T."/>
            <person name="Shiraishi A."/>
            <person name="Satake H."/>
            <person name="Nakayama K."/>
        </authorList>
    </citation>
    <scope>NUCLEOTIDE SEQUENCE</scope>
</reference>
<comment type="caution">
    <text evidence="2">The sequence shown here is derived from an EMBL/GenBank/DDBJ whole genome shotgun (WGS) entry which is preliminary data.</text>
</comment>
<accession>A0ABQ4WQ34</accession>
<reference evidence="2" key="1">
    <citation type="journal article" date="2022" name="Int. J. Mol. Sci.">
        <title>Draft Genome of Tanacetum Coccineum: Genomic Comparison of Closely Related Tanacetum-Family Plants.</title>
        <authorList>
            <person name="Yamashiro T."/>
            <person name="Shiraishi A."/>
            <person name="Nakayama K."/>
            <person name="Satake H."/>
        </authorList>
    </citation>
    <scope>NUCLEOTIDE SEQUENCE</scope>
</reference>
<protein>
    <submittedName>
        <fullName evidence="2">Uncharacterized protein</fullName>
    </submittedName>
</protein>
<sequence>MDDEQLLFIAGGQDNAIDEDVDEQPVQDLALNVDNVFQADDSDAFDSDVDEDPTAQTMFMANLSSADPTYDEANPSYDSDILSEVPDYDNYQDAVCEHHEVHEMHDDVQPNYVVDSHADYTSDSNMIPYDRYVKDNAVPVVQSNVSSVPNDAYMMILNDIYESYAQYVFVTTHNNVVEKSLTAELATYKEQVKLYERQAKFELTEREQKIDEQLRIVITNRNIKEENLKNELHYLKLQLTSTINHNKSMVEEVTSLKKDFKQRHRAIYQLFQESWKTPSTSAPLKLLALTIVSMSPASSPYTLLNLTMLLIVVVHFRQAFFSYLFIPQGEHSHIATSSTKNVKTIPYVSNDQMSEKLMELHFVELNNIKLEPAGSYDEARMGGSLQPAFTP</sequence>
<feature type="coiled-coil region" evidence="1">
    <location>
        <begin position="178"/>
        <end position="205"/>
    </location>
</feature>
<dbReference type="Proteomes" id="UP001151760">
    <property type="component" value="Unassembled WGS sequence"/>
</dbReference>